<keyword evidence="3" id="KW-0808">Transferase</keyword>
<keyword evidence="1" id="KW-0812">Transmembrane</keyword>
<proteinExistence type="predicted"/>
<evidence type="ECO:0000256" key="1">
    <source>
        <dbReference type="SAM" id="Phobius"/>
    </source>
</evidence>
<dbReference type="AlphaFoldDB" id="A0A249SMM2"/>
<dbReference type="Gene3D" id="3.40.50.150">
    <property type="entry name" value="Vaccinia Virus protein VP39"/>
    <property type="match status" value="1"/>
</dbReference>
<dbReference type="KEGG" id="mchc:CK556_00465"/>
<keyword evidence="1" id="KW-0472">Membrane</keyword>
<dbReference type="STRING" id="1336232.GCA_000518825_00596"/>
<dbReference type="CDD" id="cd02440">
    <property type="entry name" value="AdoMet_MTases"/>
    <property type="match status" value="1"/>
</dbReference>
<sequence>MLKNTKIKSKKINLFAYFLFLFIYNLFMEKSKNYYGSLSSTVYDESKPPGTSIDGDIDFYIKELMPRDGLVLEAGVGNGRMAIPLLRRGIEVFAIDNSKEMLSLYKNNLIKYNMESEYLEADLSSFEVNKKFETIIMPNGSFCLLNRKDIFKILKNFKLHLTENGRIYIDLIFPTSFSAGKIHEFNFKTSNSEIIQIKNKAISINWLEQKTYSEIEYKLNEQNENQHFTLWWYGVEEFTKILEDLEFKNIHHIVNYNNLKQLNLKTLTFIFEK</sequence>
<dbReference type="GO" id="GO:0008168">
    <property type="term" value="F:methyltransferase activity"/>
    <property type="evidence" value="ECO:0007669"/>
    <property type="project" value="UniProtKB-KW"/>
</dbReference>
<feature type="transmembrane region" description="Helical" evidence="1">
    <location>
        <begin position="12"/>
        <end position="28"/>
    </location>
</feature>
<organism evidence="3 4">
    <name type="scientific">Mesoplasma chauliocola</name>
    <dbReference type="NCBI Taxonomy" id="216427"/>
    <lineage>
        <taxon>Bacteria</taxon>
        <taxon>Bacillati</taxon>
        <taxon>Mycoplasmatota</taxon>
        <taxon>Mollicutes</taxon>
        <taxon>Entomoplasmatales</taxon>
        <taxon>Entomoplasmataceae</taxon>
        <taxon>Mesoplasma</taxon>
    </lineage>
</organism>
<protein>
    <submittedName>
        <fullName evidence="3">Class I SAM-dependent methyltransferase</fullName>
    </submittedName>
</protein>
<accession>A0A249SMM2</accession>
<name>A0A249SMM2_9MOLU</name>
<dbReference type="SUPFAM" id="SSF53335">
    <property type="entry name" value="S-adenosyl-L-methionine-dependent methyltransferases"/>
    <property type="match status" value="1"/>
</dbReference>
<keyword evidence="1" id="KW-1133">Transmembrane helix</keyword>
<gene>
    <name evidence="3" type="ORF">CK556_00465</name>
</gene>
<evidence type="ECO:0000259" key="2">
    <source>
        <dbReference type="Pfam" id="PF13649"/>
    </source>
</evidence>
<dbReference type="Proteomes" id="UP000232229">
    <property type="component" value="Chromosome"/>
</dbReference>
<dbReference type="EMBL" id="CP023173">
    <property type="protein sequence ID" value="ASZ08839.1"/>
    <property type="molecule type" value="Genomic_DNA"/>
</dbReference>
<dbReference type="Gene3D" id="2.20.25.110">
    <property type="entry name" value="S-adenosyl-L-methionine-dependent methyltransferases"/>
    <property type="match status" value="1"/>
</dbReference>
<evidence type="ECO:0000313" key="3">
    <source>
        <dbReference type="EMBL" id="ASZ08839.1"/>
    </source>
</evidence>
<keyword evidence="3" id="KW-0489">Methyltransferase</keyword>
<keyword evidence="4" id="KW-1185">Reference proteome</keyword>
<dbReference type="Pfam" id="PF13649">
    <property type="entry name" value="Methyltransf_25"/>
    <property type="match status" value="1"/>
</dbReference>
<evidence type="ECO:0000313" key="4">
    <source>
        <dbReference type="Proteomes" id="UP000232229"/>
    </source>
</evidence>
<reference evidence="3 4" key="1">
    <citation type="submission" date="2017-08" db="EMBL/GenBank/DDBJ databases">
        <title>Complete Genome Sequence of Mesoplasma chauliocola.</title>
        <authorList>
            <person name="Knight T.F.Jr."/>
            <person name="Citino T."/>
        </authorList>
    </citation>
    <scope>NUCLEOTIDE SEQUENCE [LARGE SCALE GENOMIC DNA]</scope>
    <source>
        <strain evidence="3 4">CHPA-2</strain>
    </source>
</reference>
<dbReference type="GO" id="GO:0032259">
    <property type="term" value="P:methylation"/>
    <property type="evidence" value="ECO:0007669"/>
    <property type="project" value="UniProtKB-KW"/>
</dbReference>
<dbReference type="InterPro" id="IPR029063">
    <property type="entry name" value="SAM-dependent_MTases_sf"/>
</dbReference>
<feature type="domain" description="Methyltransferase" evidence="2">
    <location>
        <begin position="71"/>
        <end position="165"/>
    </location>
</feature>
<dbReference type="InterPro" id="IPR041698">
    <property type="entry name" value="Methyltransf_25"/>
</dbReference>